<keyword evidence="2" id="KW-0472">Membrane</keyword>
<feature type="transmembrane region" description="Helical" evidence="2">
    <location>
        <begin position="100"/>
        <end position="123"/>
    </location>
</feature>
<reference evidence="3 4" key="1">
    <citation type="submission" date="2014-03" db="EMBL/GenBank/DDBJ databases">
        <title>Draft Genome Sequences of Four Burkholderia Strains.</title>
        <authorList>
            <person name="Liu X.Y."/>
            <person name="Li C.X."/>
            <person name="Xu J.H."/>
        </authorList>
    </citation>
    <scope>NUCLEOTIDE SEQUENCE [LARGE SCALE GENOMIC DNA]</scope>
    <source>
        <strain evidence="3 4">OP-1</strain>
    </source>
</reference>
<feature type="transmembrane region" description="Helical" evidence="2">
    <location>
        <begin position="48"/>
        <end position="70"/>
    </location>
</feature>
<name>A0A656QR18_9BURK</name>
<evidence type="ECO:0000256" key="1">
    <source>
        <dbReference type="SAM" id="MobiDB-lite"/>
    </source>
</evidence>
<dbReference type="RefSeq" id="WP_034470185.1">
    <property type="nucleotide sequence ID" value="NZ_JFHD01000001.1"/>
</dbReference>
<keyword evidence="4" id="KW-1185">Reference proteome</keyword>
<organism evidence="3 4">
    <name type="scientific">Caballeronia zhejiangensis</name>
    <dbReference type="NCBI Taxonomy" id="871203"/>
    <lineage>
        <taxon>Bacteria</taxon>
        <taxon>Pseudomonadati</taxon>
        <taxon>Pseudomonadota</taxon>
        <taxon>Betaproteobacteria</taxon>
        <taxon>Burkholderiales</taxon>
        <taxon>Burkholderiaceae</taxon>
        <taxon>Caballeronia</taxon>
    </lineage>
</organism>
<evidence type="ECO:0000313" key="4">
    <source>
        <dbReference type="Proteomes" id="UP000027451"/>
    </source>
</evidence>
<feature type="region of interest" description="Disordered" evidence="1">
    <location>
        <begin position="1"/>
        <end position="32"/>
    </location>
</feature>
<gene>
    <name evidence="3" type="ORF">BG60_02450</name>
</gene>
<dbReference type="EMBL" id="JFHD01000001">
    <property type="protein sequence ID" value="KDR34269.1"/>
    <property type="molecule type" value="Genomic_DNA"/>
</dbReference>
<keyword evidence="2" id="KW-1133">Transmembrane helix</keyword>
<sequence length="139" mass="14628">MNISDADAITPQSTTYPHRIQPTAKPVNPGAGEADLAMRGAAPPRQSYLFAYWLAPAGASLAAVAGKLAAAGADDPALSLAAVLPPLVLRLQPDVKQRDAVTAAINMALIVMVRFMACSSWTYRVKWRCVRPAAPMSVG</sequence>
<dbReference type="AlphaFoldDB" id="A0A656QR18"/>
<proteinExistence type="predicted"/>
<evidence type="ECO:0000256" key="2">
    <source>
        <dbReference type="SAM" id="Phobius"/>
    </source>
</evidence>
<comment type="caution">
    <text evidence="3">The sequence shown here is derived from an EMBL/GenBank/DDBJ whole genome shotgun (WGS) entry which is preliminary data.</text>
</comment>
<accession>A0A656QR18</accession>
<keyword evidence="2" id="KW-0812">Transmembrane</keyword>
<dbReference type="Proteomes" id="UP000027451">
    <property type="component" value="Unassembled WGS sequence"/>
</dbReference>
<evidence type="ECO:0000313" key="3">
    <source>
        <dbReference type="EMBL" id="KDR34269.1"/>
    </source>
</evidence>
<protein>
    <submittedName>
        <fullName evidence="3">Uncharacterized protein</fullName>
    </submittedName>
</protein>